<evidence type="ECO:0000256" key="9">
    <source>
        <dbReference type="ARBA" id="ARBA00032824"/>
    </source>
</evidence>
<keyword evidence="8" id="KW-0676">Redox-active center</keyword>
<keyword evidence="4" id="KW-0575">Peroxidase</keyword>
<keyword evidence="6" id="KW-0560">Oxidoreductase</keyword>
<dbReference type="AlphaFoldDB" id="A0A1G6XM54"/>
<dbReference type="PROSITE" id="PS51352">
    <property type="entry name" value="THIOREDOXIN_2"/>
    <property type="match status" value="1"/>
</dbReference>
<evidence type="ECO:0000313" key="16">
    <source>
        <dbReference type="Proteomes" id="UP000199603"/>
    </source>
</evidence>
<feature type="active site" description="Cysteine sulfenic acid (-SOH) intermediate; for peroxidase activity" evidence="13">
    <location>
        <position position="43"/>
    </location>
</feature>
<evidence type="ECO:0000256" key="8">
    <source>
        <dbReference type="ARBA" id="ARBA00023284"/>
    </source>
</evidence>
<sequence length="155" mass="16822">MSKALTLPALKVALGSGETLDLATLKGRFVVVYAYPKDSTPGCTREGQDFRDLHPQFVALGAEVFGLSRDSVASHARFAEKQGFPFALISDPDEILCRALDVIQEKSLYGRKFMGIERSTFLFGPDGALMQTWRKVKVPGHAQAVLDALKAAAHG</sequence>
<evidence type="ECO:0000256" key="10">
    <source>
        <dbReference type="ARBA" id="ARBA00038489"/>
    </source>
</evidence>
<dbReference type="InterPro" id="IPR000866">
    <property type="entry name" value="AhpC/TSA"/>
</dbReference>
<dbReference type="InterPro" id="IPR036249">
    <property type="entry name" value="Thioredoxin-like_sf"/>
</dbReference>
<dbReference type="GO" id="GO:0045454">
    <property type="term" value="P:cell redox homeostasis"/>
    <property type="evidence" value="ECO:0007669"/>
    <property type="project" value="TreeGrafter"/>
</dbReference>
<dbReference type="PIRSF" id="PIRSF000239">
    <property type="entry name" value="AHPC"/>
    <property type="match status" value="1"/>
</dbReference>
<organism evidence="15 16">
    <name type="scientific">Aquimonas voraii</name>
    <dbReference type="NCBI Taxonomy" id="265719"/>
    <lineage>
        <taxon>Bacteria</taxon>
        <taxon>Pseudomonadati</taxon>
        <taxon>Pseudomonadota</taxon>
        <taxon>Gammaproteobacteria</taxon>
        <taxon>Lysobacterales</taxon>
        <taxon>Lysobacteraceae</taxon>
        <taxon>Aquimonas</taxon>
    </lineage>
</organism>
<evidence type="ECO:0000256" key="2">
    <source>
        <dbReference type="ARBA" id="ARBA00011245"/>
    </source>
</evidence>
<dbReference type="Pfam" id="PF00578">
    <property type="entry name" value="AhpC-TSA"/>
    <property type="match status" value="1"/>
</dbReference>
<dbReference type="GO" id="GO:0034599">
    <property type="term" value="P:cellular response to oxidative stress"/>
    <property type="evidence" value="ECO:0007669"/>
    <property type="project" value="TreeGrafter"/>
</dbReference>
<evidence type="ECO:0000256" key="4">
    <source>
        <dbReference type="ARBA" id="ARBA00022559"/>
    </source>
</evidence>
<accession>A0A1G6XM54</accession>
<dbReference type="EC" id="1.11.1.24" evidence="3"/>
<protein>
    <recommendedName>
        <fullName evidence="3">thioredoxin-dependent peroxiredoxin</fullName>
        <ecNumber evidence="3">1.11.1.24</ecNumber>
    </recommendedName>
    <alternativeName>
        <fullName evidence="9">Thioredoxin peroxidase</fullName>
    </alternativeName>
    <alternativeName>
        <fullName evidence="11">Thioredoxin-dependent peroxiredoxin Bcp</fullName>
    </alternativeName>
</protein>
<dbReference type="CDD" id="cd03017">
    <property type="entry name" value="PRX_BCP"/>
    <property type="match status" value="1"/>
</dbReference>
<proteinExistence type="inferred from homology"/>
<dbReference type="GO" id="GO:0005737">
    <property type="term" value="C:cytoplasm"/>
    <property type="evidence" value="ECO:0007669"/>
    <property type="project" value="TreeGrafter"/>
</dbReference>
<keyword evidence="7" id="KW-1015">Disulfide bond</keyword>
<dbReference type="OrthoDB" id="9812811at2"/>
<keyword evidence="5" id="KW-0049">Antioxidant</keyword>
<reference evidence="15 16" key="1">
    <citation type="submission" date="2016-10" db="EMBL/GenBank/DDBJ databases">
        <authorList>
            <person name="de Groot N.N."/>
        </authorList>
    </citation>
    <scope>NUCLEOTIDE SEQUENCE [LARGE SCALE GENOMIC DNA]</scope>
    <source>
        <strain evidence="15 16">DSM 16957</strain>
    </source>
</reference>
<name>A0A1G6XM54_9GAMM</name>
<evidence type="ECO:0000256" key="7">
    <source>
        <dbReference type="ARBA" id="ARBA00023157"/>
    </source>
</evidence>
<comment type="subunit">
    <text evidence="2">Monomer.</text>
</comment>
<dbReference type="InterPro" id="IPR024706">
    <property type="entry name" value="Peroxiredoxin_AhpC-typ"/>
</dbReference>
<feature type="domain" description="Thioredoxin" evidence="14">
    <location>
        <begin position="1"/>
        <end position="154"/>
    </location>
</feature>
<dbReference type="PANTHER" id="PTHR42801">
    <property type="entry name" value="THIOREDOXIN-DEPENDENT PEROXIDE REDUCTASE"/>
    <property type="match status" value="1"/>
</dbReference>
<evidence type="ECO:0000256" key="1">
    <source>
        <dbReference type="ARBA" id="ARBA00003330"/>
    </source>
</evidence>
<dbReference type="GO" id="GO:0008379">
    <property type="term" value="F:thioredoxin peroxidase activity"/>
    <property type="evidence" value="ECO:0007669"/>
    <property type="project" value="TreeGrafter"/>
</dbReference>
<evidence type="ECO:0000256" key="13">
    <source>
        <dbReference type="PIRSR" id="PIRSR000239-1"/>
    </source>
</evidence>
<comment type="similarity">
    <text evidence="10">Belongs to the peroxiredoxin family. BCP/PrxQ subfamily.</text>
</comment>
<evidence type="ECO:0000256" key="12">
    <source>
        <dbReference type="ARBA" id="ARBA00049091"/>
    </source>
</evidence>
<dbReference type="STRING" id="265719.SAMN04488509_10723"/>
<evidence type="ECO:0000259" key="14">
    <source>
        <dbReference type="PROSITE" id="PS51352"/>
    </source>
</evidence>
<dbReference type="FunFam" id="3.40.30.10:FF:000007">
    <property type="entry name" value="Thioredoxin-dependent thiol peroxidase"/>
    <property type="match status" value="1"/>
</dbReference>
<dbReference type="InterPro" id="IPR050924">
    <property type="entry name" value="Peroxiredoxin_BCP/PrxQ"/>
</dbReference>
<dbReference type="InterPro" id="IPR013766">
    <property type="entry name" value="Thioredoxin_domain"/>
</dbReference>
<keyword evidence="16" id="KW-1185">Reference proteome</keyword>
<dbReference type="RefSeq" id="WP_091243036.1">
    <property type="nucleotide sequence ID" value="NZ_FNAG01000007.1"/>
</dbReference>
<evidence type="ECO:0000256" key="11">
    <source>
        <dbReference type="ARBA" id="ARBA00042639"/>
    </source>
</evidence>
<evidence type="ECO:0000256" key="6">
    <source>
        <dbReference type="ARBA" id="ARBA00023002"/>
    </source>
</evidence>
<gene>
    <name evidence="15" type="ORF">SAMN04488509_10723</name>
</gene>
<dbReference type="SUPFAM" id="SSF52833">
    <property type="entry name" value="Thioredoxin-like"/>
    <property type="match status" value="1"/>
</dbReference>
<comment type="function">
    <text evidence="1">Thiol-specific peroxidase that catalyzes the reduction of hydrogen peroxide and organic hydroperoxides to water and alcohols, respectively. Plays a role in cell protection against oxidative stress by detoxifying peroxides and as sensor of hydrogen peroxide-mediated signaling events.</text>
</comment>
<evidence type="ECO:0000313" key="15">
    <source>
        <dbReference type="EMBL" id="SDD78407.1"/>
    </source>
</evidence>
<dbReference type="Proteomes" id="UP000199603">
    <property type="component" value="Unassembled WGS sequence"/>
</dbReference>
<evidence type="ECO:0000256" key="3">
    <source>
        <dbReference type="ARBA" id="ARBA00013017"/>
    </source>
</evidence>
<dbReference type="EMBL" id="FNAG01000007">
    <property type="protein sequence ID" value="SDD78407.1"/>
    <property type="molecule type" value="Genomic_DNA"/>
</dbReference>
<dbReference type="PANTHER" id="PTHR42801:SF4">
    <property type="entry name" value="AHPC_TSA FAMILY PROTEIN"/>
    <property type="match status" value="1"/>
</dbReference>
<dbReference type="Gene3D" id="3.40.30.10">
    <property type="entry name" value="Glutaredoxin"/>
    <property type="match status" value="1"/>
</dbReference>
<evidence type="ECO:0000256" key="5">
    <source>
        <dbReference type="ARBA" id="ARBA00022862"/>
    </source>
</evidence>
<comment type="catalytic activity">
    <reaction evidence="12">
        <text>a hydroperoxide + [thioredoxin]-dithiol = an alcohol + [thioredoxin]-disulfide + H2O</text>
        <dbReference type="Rhea" id="RHEA:62620"/>
        <dbReference type="Rhea" id="RHEA-COMP:10698"/>
        <dbReference type="Rhea" id="RHEA-COMP:10700"/>
        <dbReference type="ChEBI" id="CHEBI:15377"/>
        <dbReference type="ChEBI" id="CHEBI:29950"/>
        <dbReference type="ChEBI" id="CHEBI:30879"/>
        <dbReference type="ChEBI" id="CHEBI:35924"/>
        <dbReference type="ChEBI" id="CHEBI:50058"/>
        <dbReference type="EC" id="1.11.1.24"/>
    </reaction>
</comment>